<dbReference type="Proteomes" id="UP000076244">
    <property type="component" value="Chromosome"/>
</dbReference>
<protein>
    <submittedName>
        <fullName evidence="1">Uncharacterized protein</fullName>
    </submittedName>
</protein>
<sequence length="52" mass="6077">MKYENKTKTDNQVLKTIQPDKSMEAGMRLLAQLKKAEKGSFHSLEEVRHKLF</sequence>
<name>A0AAC9B2K0_9LACO</name>
<evidence type="ECO:0000313" key="3">
    <source>
        <dbReference type="Proteomes" id="UP000076244"/>
    </source>
</evidence>
<gene>
    <name evidence="1" type="ORF">ADU70_1442</name>
    <name evidence="2" type="ORF">ADU72_1256</name>
</gene>
<dbReference type="Proteomes" id="UP000076405">
    <property type="component" value="Chromosome"/>
</dbReference>
<evidence type="ECO:0000313" key="2">
    <source>
        <dbReference type="EMBL" id="AMV67189.1"/>
    </source>
</evidence>
<dbReference type="AlphaFoldDB" id="A0AAC9B2K0"/>
<dbReference type="GeneID" id="57277481"/>
<dbReference type="KEGG" id="pdm:ADU72_1256"/>
<reference evidence="3 4" key="1">
    <citation type="journal article" date="2016" name="PLoS ONE">
        <title>The Identification of Novel Diagnostic Marker Genes for the Detection of Beer Spoiling Pediococcus damnosus Strains Using the BlAst Diagnostic Gene findEr.</title>
        <authorList>
            <person name="Behr J."/>
            <person name="Geissler A.J."/>
            <person name="Schmid J."/>
            <person name="Zehe A."/>
            <person name="Vogel R.F."/>
        </authorList>
    </citation>
    <scope>NUCLEOTIDE SEQUENCE [LARGE SCALE GENOMIC DNA]</scope>
    <source>
        <strain evidence="1 4">TMW 2.1533</strain>
        <strain evidence="2 3">TMW 2.1535</strain>
    </source>
</reference>
<dbReference type="EMBL" id="CP012288">
    <property type="protein sequence ID" value="AMV67189.1"/>
    <property type="molecule type" value="Genomic_DNA"/>
</dbReference>
<evidence type="ECO:0000313" key="1">
    <source>
        <dbReference type="EMBL" id="AMV62926.1"/>
    </source>
</evidence>
<keyword evidence="3" id="KW-1185">Reference proteome</keyword>
<accession>A0AAC9B2K0</accession>
<evidence type="ECO:0000313" key="4">
    <source>
        <dbReference type="Proteomes" id="UP000076405"/>
    </source>
</evidence>
<proteinExistence type="predicted"/>
<dbReference type="EMBL" id="CP012275">
    <property type="protein sequence ID" value="AMV62926.1"/>
    <property type="molecule type" value="Genomic_DNA"/>
</dbReference>
<organism evidence="1 4">
    <name type="scientific">Pediococcus damnosus</name>
    <dbReference type="NCBI Taxonomy" id="51663"/>
    <lineage>
        <taxon>Bacteria</taxon>
        <taxon>Bacillati</taxon>
        <taxon>Bacillota</taxon>
        <taxon>Bacilli</taxon>
        <taxon>Lactobacillales</taxon>
        <taxon>Lactobacillaceae</taxon>
        <taxon>Pediococcus</taxon>
    </lineage>
</organism>
<dbReference type="RefSeq" id="WP_155387016.1">
    <property type="nucleotide sequence ID" value="NZ_BAAAXI010000179.1"/>
</dbReference>